<comment type="similarity">
    <text evidence="1">Belongs to the universal stress protein A family.</text>
</comment>
<evidence type="ECO:0000313" key="3">
    <source>
        <dbReference type="EMBL" id="GLS16009.1"/>
    </source>
</evidence>
<comment type="caution">
    <text evidence="3">The sequence shown here is derived from an EMBL/GenBank/DDBJ whole genome shotgun (WGS) entry which is preliminary data.</text>
</comment>
<evidence type="ECO:0000256" key="1">
    <source>
        <dbReference type="ARBA" id="ARBA00008791"/>
    </source>
</evidence>
<name>A0ABQ6C872_9BURK</name>
<dbReference type="Gene3D" id="3.40.50.620">
    <property type="entry name" value="HUPs"/>
    <property type="match status" value="1"/>
</dbReference>
<reference evidence="4" key="1">
    <citation type="journal article" date="2019" name="Int. J. Syst. Evol. Microbiol.">
        <title>The Global Catalogue of Microorganisms (GCM) 10K type strain sequencing project: providing services to taxonomists for standard genome sequencing and annotation.</title>
        <authorList>
            <consortium name="The Broad Institute Genomics Platform"/>
            <consortium name="The Broad Institute Genome Sequencing Center for Infectious Disease"/>
            <person name="Wu L."/>
            <person name="Ma J."/>
        </authorList>
    </citation>
    <scope>NUCLEOTIDE SEQUENCE [LARGE SCALE GENOMIC DNA]</scope>
    <source>
        <strain evidence="4">NBRC 109341</strain>
    </source>
</reference>
<organism evidence="3 4">
    <name type="scientific">Hydrogenophaga electricum</name>
    <dbReference type="NCBI Taxonomy" id="1230953"/>
    <lineage>
        <taxon>Bacteria</taxon>
        <taxon>Pseudomonadati</taxon>
        <taxon>Pseudomonadota</taxon>
        <taxon>Betaproteobacteria</taxon>
        <taxon>Burkholderiales</taxon>
        <taxon>Comamonadaceae</taxon>
        <taxon>Hydrogenophaga</taxon>
    </lineage>
</organism>
<dbReference type="RefSeq" id="WP_284308812.1">
    <property type="nucleotide sequence ID" value="NZ_BSPB01000041.1"/>
</dbReference>
<gene>
    <name evidence="3" type="ORF">GCM10007935_34470</name>
</gene>
<dbReference type="EMBL" id="BSPB01000041">
    <property type="protein sequence ID" value="GLS16009.1"/>
    <property type="molecule type" value="Genomic_DNA"/>
</dbReference>
<dbReference type="SUPFAM" id="SSF52402">
    <property type="entry name" value="Adenine nucleotide alpha hydrolases-like"/>
    <property type="match status" value="1"/>
</dbReference>
<keyword evidence="4" id="KW-1185">Reference proteome</keyword>
<dbReference type="Pfam" id="PF00582">
    <property type="entry name" value="Usp"/>
    <property type="match status" value="1"/>
</dbReference>
<feature type="domain" description="UspA" evidence="2">
    <location>
        <begin position="3"/>
        <end position="140"/>
    </location>
</feature>
<dbReference type="InterPro" id="IPR006016">
    <property type="entry name" value="UspA"/>
</dbReference>
<evidence type="ECO:0000313" key="4">
    <source>
        <dbReference type="Proteomes" id="UP001156903"/>
    </source>
</evidence>
<evidence type="ECO:0000259" key="2">
    <source>
        <dbReference type="Pfam" id="PF00582"/>
    </source>
</evidence>
<sequence>MIRILIPTDGSTQALQAAHHVLRLCGWGLKARFVVANVQPPANLYEVVVAHDPVVLQQVSEAAGRDLMRPVVQLLQAAGMAVESVVVSGDPAQALVELVEAHDCHLIVLGAQGHGALRAAVLGSVSQALLQTSPVPVTVVGARPEDTAD</sequence>
<protein>
    <submittedName>
        <fullName evidence="3">Universal stress protein UspA</fullName>
    </submittedName>
</protein>
<dbReference type="PRINTS" id="PR01438">
    <property type="entry name" value="UNVRSLSTRESS"/>
</dbReference>
<proteinExistence type="inferred from homology"/>
<dbReference type="PANTHER" id="PTHR31964:SF113">
    <property type="entry name" value="USPA DOMAIN-CONTAINING PROTEIN"/>
    <property type="match status" value="1"/>
</dbReference>
<accession>A0ABQ6C872</accession>
<dbReference type="InterPro" id="IPR014729">
    <property type="entry name" value="Rossmann-like_a/b/a_fold"/>
</dbReference>
<dbReference type="Proteomes" id="UP001156903">
    <property type="component" value="Unassembled WGS sequence"/>
</dbReference>
<dbReference type="CDD" id="cd00293">
    <property type="entry name" value="USP-like"/>
    <property type="match status" value="1"/>
</dbReference>
<dbReference type="InterPro" id="IPR006015">
    <property type="entry name" value="Universal_stress_UspA"/>
</dbReference>
<dbReference type="PANTHER" id="PTHR31964">
    <property type="entry name" value="ADENINE NUCLEOTIDE ALPHA HYDROLASES-LIKE SUPERFAMILY PROTEIN"/>
    <property type="match status" value="1"/>
</dbReference>